<evidence type="ECO:0000256" key="7">
    <source>
        <dbReference type="ARBA" id="ARBA00023014"/>
    </source>
</evidence>
<dbReference type="GO" id="GO:0051537">
    <property type="term" value="F:2 iron, 2 sulfur cluster binding"/>
    <property type="evidence" value="ECO:0007669"/>
    <property type="project" value="UniProtKB-KW"/>
</dbReference>
<dbReference type="PANTHER" id="PTHR43112:SF3">
    <property type="entry name" value="FERREDOXIN-2, CHLOROPLASTIC"/>
    <property type="match status" value="1"/>
</dbReference>
<dbReference type="PANTHER" id="PTHR43112">
    <property type="entry name" value="FERREDOXIN"/>
    <property type="match status" value="1"/>
</dbReference>
<dbReference type="SUPFAM" id="SSF54292">
    <property type="entry name" value="2Fe-2S ferredoxin-like"/>
    <property type="match status" value="1"/>
</dbReference>
<evidence type="ECO:0000256" key="2">
    <source>
        <dbReference type="ARBA" id="ARBA00022448"/>
    </source>
</evidence>
<evidence type="ECO:0000313" key="10">
    <source>
        <dbReference type="EMBL" id="MBE9077848.1"/>
    </source>
</evidence>
<comment type="similarity">
    <text evidence="1">Belongs to the 2Fe2S plant-type ferredoxin family.</text>
</comment>
<evidence type="ECO:0000259" key="9">
    <source>
        <dbReference type="PROSITE" id="PS51085"/>
    </source>
</evidence>
<keyword evidence="7" id="KW-0411">Iron-sulfur</keyword>
<keyword evidence="3" id="KW-0001">2Fe-2S</keyword>
<dbReference type="InterPro" id="IPR001041">
    <property type="entry name" value="2Fe-2S_ferredoxin-type"/>
</dbReference>
<dbReference type="RefSeq" id="WP_193907047.1">
    <property type="nucleotide sequence ID" value="NZ_JADEXG010000022.1"/>
</dbReference>
<comment type="cofactor">
    <cofactor evidence="8">
        <name>[2Fe-2S] cluster</name>
        <dbReference type="ChEBI" id="CHEBI:190135"/>
    </cofactor>
</comment>
<protein>
    <submittedName>
        <fullName evidence="10">2Fe-2S iron-sulfur cluster binding domain-containing protein</fullName>
    </submittedName>
</protein>
<dbReference type="GO" id="GO:0046872">
    <property type="term" value="F:metal ion binding"/>
    <property type="evidence" value="ECO:0007669"/>
    <property type="project" value="UniProtKB-KW"/>
</dbReference>
<proteinExistence type="inferred from homology"/>
<accession>A0A8J7AHV9</accession>
<dbReference type="EMBL" id="JADEXG010000022">
    <property type="protein sequence ID" value="MBE9077848.1"/>
    <property type="molecule type" value="Genomic_DNA"/>
</dbReference>
<keyword evidence="2" id="KW-0813">Transport</keyword>
<comment type="caution">
    <text evidence="10">The sequence shown here is derived from an EMBL/GenBank/DDBJ whole genome shotgun (WGS) entry which is preliminary data.</text>
</comment>
<dbReference type="PROSITE" id="PS51085">
    <property type="entry name" value="2FE2S_FER_2"/>
    <property type="match status" value="1"/>
</dbReference>
<dbReference type="GO" id="GO:0009055">
    <property type="term" value="F:electron transfer activity"/>
    <property type="evidence" value="ECO:0007669"/>
    <property type="project" value="InterPro"/>
</dbReference>
<sequence>MSTEESTVTYQVTLINEARNFNATINVRSDEYITEAAEQQGIQLPVSCRAGACISCSGQLVEGSVGQGHCFLTPKEEAAGFVLTCKAYPRSNCTILTDREDALLEFSDRL</sequence>
<reference evidence="10" key="1">
    <citation type="submission" date="2020-10" db="EMBL/GenBank/DDBJ databases">
        <authorList>
            <person name="Castelo-Branco R."/>
            <person name="Eusebio N."/>
            <person name="Adriana R."/>
            <person name="Vieira A."/>
            <person name="Brugerolle De Fraissinette N."/>
            <person name="Rezende De Castro R."/>
            <person name="Schneider M.P."/>
            <person name="Vasconcelos V."/>
            <person name="Leao P.N."/>
        </authorList>
    </citation>
    <scope>NUCLEOTIDE SEQUENCE</scope>
    <source>
        <strain evidence="10">LEGE 07310</strain>
    </source>
</reference>
<gene>
    <name evidence="10" type="ORF">IQ241_11175</name>
</gene>
<keyword evidence="4" id="KW-0479">Metal-binding</keyword>
<feature type="domain" description="2Fe-2S ferredoxin-type" evidence="9">
    <location>
        <begin position="10"/>
        <end position="101"/>
    </location>
</feature>
<dbReference type="GO" id="GO:0022900">
    <property type="term" value="P:electron transport chain"/>
    <property type="evidence" value="ECO:0007669"/>
    <property type="project" value="InterPro"/>
</dbReference>
<keyword evidence="11" id="KW-1185">Reference proteome</keyword>
<evidence type="ECO:0000313" key="11">
    <source>
        <dbReference type="Proteomes" id="UP000636505"/>
    </source>
</evidence>
<name>A0A8J7AHV9_9CYAN</name>
<evidence type="ECO:0000256" key="8">
    <source>
        <dbReference type="ARBA" id="ARBA00034078"/>
    </source>
</evidence>
<dbReference type="CDD" id="cd00207">
    <property type="entry name" value="fer2"/>
    <property type="match status" value="1"/>
</dbReference>
<dbReference type="Pfam" id="PF00111">
    <property type="entry name" value="Fer2"/>
    <property type="match status" value="1"/>
</dbReference>
<keyword evidence="6" id="KW-0408">Iron</keyword>
<dbReference type="Proteomes" id="UP000636505">
    <property type="component" value="Unassembled WGS sequence"/>
</dbReference>
<dbReference type="NCBIfam" id="TIGR02008">
    <property type="entry name" value="fdx_plant"/>
    <property type="match status" value="1"/>
</dbReference>
<organism evidence="10 11">
    <name type="scientific">Vasconcelosia minhoensis LEGE 07310</name>
    <dbReference type="NCBI Taxonomy" id="915328"/>
    <lineage>
        <taxon>Bacteria</taxon>
        <taxon>Bacillati</taxon>
        <taxon>Cyanobacteriota</taxon>
        <taxon>Cyanophyceae</taxon>
        <taxon>Nodosilineales</taxon>
        <taxon>Cymatolegaceae</taxon>
        <taxon>Vasconcelosia</taxon>
        <taxon>Vasconcelosia minhoensis</taxon>
    </lineage>
</organism>
<evidence type="ECO:0000256" key="3">
    <source>
        <dbReference type="ARBA" id="ARBA00022714"/>
    </source>
</evidence>
<evidence type="ECO:0000256" key="1">
    <source>
        <dbReference type="ARBA" id="ARBA00007874"/>
    </source>
</evidence>
<dbReference type="Gene3D" id="3.10.20.30">
    <property type="match status" value="1"/>
</dbReference>
<evidence type="ECO:0000256" key="6">
    <source>
        <dbReference type="ARBA" id="ARBA00023004"/>
    </source>
</evidence>
<dbReference type="AlphaFoldDB" id="A0A8J7AHV9"/>
<dbReference type="InterPro" id="IPR010241">
    <property type="entry name" value="Fd_pln"/>
</dbReference>
<dbReference type="InterPro" id="IPR012675">
    <property type="entry name" value="Beta-grasp_dom_sf"/>
</dbReference>
<dbReference type="InterPro" id="IPR036010">
    <property type="entry name" value="2Fe-2S_ferredoxin-like_sf"/>
</dbReference>
<evidence type="ECO:0000256" key="5">
    <source>
        <dbReference type="ARBA" id="ARBA00022982"/>
    </source>
</evidence>
<keyword evidence="5" id="KW-0249">Electron transport</keyword>
<evidence type="ECO:0000256" key="4">
    <source>
        <dbReference type="ARBA" id="ARBA00022723"/>
    </source>
</evidence>